<feature type="non-terminal residue" evidence="1">
    <location>
        <position position="429"/>
    </location>
</feature>
<dbReference type="PANTHER" id="PTHR46435:SF1">
    <property type="entry name" value="E3 UBIQUITIN-PROTEIN LIGASE HECTD4-RELATED"/>
    <property type="match status" value="1"/>
</dbReference>
<keyword evidence="2" id="KW-1185">Reference proteome</keyword>
<name>A0A2G9SLZ0_AQUCT</name>
<evidence type="ECO:0000313" key="2">
    <source>
        <dbReference type="Proteomes" id="UP000228934"/>
    </source>
</evidence>
<dbReference type="OrthoDB" id="5986060at2759"/>
<evidence type="ECO:0000313" key="1">
    <source>
        <dbReference type="EMBL" id="PIO40411.1"/>
    </source>
</evidence>
<dbReference type="AlphaFoldDB" id="A0A2G9SLZ0"/>
<dbReference type="PANTHER" id="PTHR46435">
    <property type="entry name" value="E3 UBIQUITIN-PROTEIN LIGASE HECTD4-RELATED"/>
    <property type="match status" value="1"/>
</dbReference>
<sequence>MHSASWLWKNNMRGRAQMRKPWHYLSDKACYNNRNRLHLHLEWDSWEAVTTNEVINQLLHHVGAMCIHQLNLLANSNNLPITTFLGKQHPIETHHLSSICDIMEKAMVNGDKCIIRCILVVFQELQTSILNLATQILTGCDEVLEMLQRVTTALINSDIPDKDFRMKGLEQITKSTMLGHLLPVLLTSLMHPNLQTLIMADALMPQLVQLVLYTSQTALLLKTQCTALADVGNSPSGILEQKTKVSPDDRMLEEKEEPGFLTGLKIPAPWAAGKTVETAHPVRDNYKFKESVHIPGARCLYLRFDSRCSSQYDYDKSVAELEQKWQNEVEDALNGKLENNAPFFYDYHYNESKMKELELLCSMKEILFDGSDPENMVLALRIEELTCGGMVEQVQEAFGETMTSVVSLCARYPMACANSIGLLCTIPYT</sequence>
<proteinExistence type="predicted"/>
<protein>
    <submittedName>
        <fullName evidence="1">Uncharacterized protein</fullName>
    </submittedName>
</protein>
<dbReference type="GO" id="GO:0042593">
    <property type="term" value="P:glucose homeostasis"/>
    <property type="evidence" value="ECO:0007669"/>
    <property type="project" value="TreeGrafter"/>
</dbReference>
<gene>
    <name evidence="1" type="ORF">AB205_0051630</name>
</gene>
<organism evidence="1 2">
    <name type="scientific">Aquarana catesbeiana</name>
    <name type="common">American bullfrog</name>
    <name type="synonym">Rana catesbeiana</name>
    <dbReference type="NCBI Taxonomy" id="8400"/>
    <lineage>
        <taxon>Eukaryota</taxon>
        <taxon>Metazoa</taxon>
        <taxon>Chordata</taxon>
        <taxon>Craniata</taxon>
        <taxon>Vertebrata</taxon>
        <taxon>Euteleostomi</taxon>
        <taxon>Amphibia</taxon>
        <taxon>Batrachia</taxon>
        <taxon>Anura</taxon>
        <taxon>Neobatrachia</taxon>
        <taxon>Ranoidea</taxon>
        <taxon>Ranidae</taxon>
        <taxon>Aquarana</taxon>
    </lineage>
</organism>
<accession>A0A2G9SLZ0</accession>
<dbReference type="InterPro" id="IPR043366">
    <property type="entry name" value="HECTD4"/>
</dbReference>
<dbReference type="Proteomes" id="UP000228934">
    <property type="component" value="Unassembled WGS sequence"/>
</dbReference>
<dbReference type="EMBL" id="KV923341">
    <property type="protein sequence ID" value="PIO40411.1"/>
    <property type="molecule type" value="Genomic_DNA"/>
</dbReference>
<reference evidence="2" key="1">
    <citation type="journal article" date="2017" name="Nat. Commun.">
        <title>The North American bullfrog draft genome provides insight into hormonal regulation of long noncoding RNA.</title>
        <authorList>
            <person name="Hammond S.A."/>
            <person name="Warren R.L."/>
            <person name="Vandervalk B.P."/>
            <person name="Kucuk E."/>
            <person name="Khan H."/>
            <person name="Gibb E.A."/>
            <person name="Pandoh P."/>
            <person name="Kirk H."/>
            <person name="Zhao Y."/>
            <person name="Jones M."/>
            <person name="Mungall A.J."/>
            <person name="Coope R."/>
            <person name="Pleasance S."/>
            <person name="Moore R.A."/>
            <person name="Holt R.A."/>
            <person name="Round J.M."/>
            <person name="Ohora S."/>
            <person name="Walle B.V."/>
            <person name="Veldhoen N."/>
            <person name="Helbing C.C."/>
            <person name="Birol I."/>
        </authorList>
    </citation>
    <scope>NUCLEOTIDE SEQUENCE [LARGE SCALE GENOMIC DNA]</scope>
</reference>